<name>A4IRT3_GEOTN</name>
<proteinExistence type="predicted"/>
<dbReference type="eggNOG" id="ENOG50330CC">
    <property type="taxonomic scope" value="Bacteria"/>
</dbReference>
<dbReference type="EMBL" id="CP000557">
    <property type="protein sequence ID" value="ABO68037.1"/>
    <property type="molecule type" value="Genomic_DNA"/>
</dbReference>
<evidence type="ECO:0000313" key="2">
    <source>
        <dbReference type="EMBL" id="ABO68037.1"/>
    </source>
</evidence>
<organism evidence="2 3">
    <name type="scientific">Geobacillus thermodenitrificans (strain NG80-2)</name>
    <dbReference type="NCBI Taxonomy" id="420246"/>
    <lineage>
        <taxon>Bacteria</taxon>
        <taxon>Bacillati</taxon>
        <taxon>Bacillota</taxon>
        <taxon>Bacilli</taxon>
        <taxon>Bacillales</taxon>
        <taxon>Anoxybacillaceae</taxon>
        <taxon>Geobacillus</taxon>
    </lineage>
</organism>
<dbReference type="KEGG" id="gtn:GTNG_2692"/>
<dbReference type="HOGENOM" id="CLU_097083_1_0_9"/>
<protein>
    <submittedName>
        <fullName evidence="2">BH3196-like protein</fullName>
    </submittedName>
</protein>
<dbReference type="AlphaFoldDB" id="A4IRT3"/>
<evidence type="ECO:0000313" key="3">
    <source>
        <dbReference type="Proteomes" id="UP000001578"/>
    </source>
</evidence>
<reference evidence="2 3" key="1">
    <citation type="journal article" date="2007" name="Proc. Natl. Acad. Sci. U.S.A.">
        <title>Genome and proteome of long-chain alkane degrading Geobacillus thermodenitrificans NG80-2 isolated from a deep-subsurface oil reservoir.</title>
        <authorList>
            <person name="Feng L."/>
            <person name="Wang W."/>
            <person name="Cheng J."/>
            <person name="Ren Y."/>
            <person name="Zhao G."/>
            <person name="Gao C."/>
            <person name="Tang Y."/>
            <person name="Liu X."/>
            <person name="Han W."/>
            <person name="Peng X."/>
            <person name="Liu R."/>
            <person name="Wang L."/>
        </authorList>
    </citation>
    <scope>NUCLEOTIDE SEQUENCE [LARGE SCALE GENOMIC DNA]</scope>
    <source>
        <strain evidence="2 3">NG80-2</strain>
    </source>
</reference>
<feature type="transmembrane region" description="Helical" evidence="1">
    <location>
        <begin position="6"/>
        <end position="32"/>
    </location>
</feature>
<dbReference type="InterPro" id="IPR021338">
    <property type="entry name" value="DUF2953"/>
</dbReference>
<gene>
    <name evidence="2" type="ordered locus">GTNG_2692</name>
</gene>
<keyword evidence="1" id="KW-0472">Membrane</keyword>
<dbReference type="Proteomes" id="UP000001578">
    <property type="component" value="Chromosome"/>
</dbReference>
<evidence type="ECO:0000256" key="1">
    <source>
        <dbReference type="SAM" id="Phobius"/>
    </source>
</evidence>
<sequence>MRTLRGIIIAVVVVALFLLLVAWMKVAVTVVFRHAKDDDEYKIVVRTLFGLIRYTIRIPLIKLETESESPGVTFVHKEGVGGTRTKKEKKSKWTPRDIAHFFRQVKQFLKQVVDLHEIMKQFYRHVTITKWEWRTTIGTGDAASTGLIAGLGWSLKYTIIGVVSRYTKMKTVPVIMIVPSYDRAVSETAFLCMFQFRIGHAMLAGLRVVKHWNGRRLPKRKPLAAKQANEGY</sequence>
<dbReference type="Pfam" id="PF11167">
    <property type="entry name" value="DUF2953"/>
    <property type="match status" value="1"/>
</dbReference>
<keyword evidence="1" id="KW-0812">Transmembrane</keyword>
<keyword evidence="1" id="KW-1133">Transmembrane helix</keyword>
<accession>A4IRT3</accession>